<comment type="caution">
    <text evidence="2">The sequence shown here is derived from an EMBL/GenBank/DDBJ whole genome shotgun (WGS) entry which is preliminary data.</text>
</comment>
<feature type="compositionally biased region" description="Polar residues" evidence="1">
    <location>
        <begin position="942"/>
        <end position="958"/>
    </location>
</feature>
<evidence type="ECO:0000313" key="2">
    <source>
        <dbReference type="EMBL" id="GFR48223.1"/>
    </source>
</evidence>
<protein>
    <submittedName>
        <fullName evidence="2">Uncharacterized protein</fullName>
    </submittedName>
</protein>
<feature type="compositionally biased region" description="Acidic residues" evidence="1">
    <location>
        <begin position="428"/>
        <end position="439"/>
    </location>
</feature>
<feature type="region of interest" description="Disordered" evidence="1">
    <location>
        <begin position="1077"/>
        <end position="1103"/>
    </location>
</feature>
<dbReference type="InterPro" id="IPR027993">
    <property type="entry name" value="DUF4495"/>
</dbReference>
<feature type="compositionally biased region" description="Acidic residues" evidence="1">
    <location>
        <begin position="451"/>
        <end position="467"/>
    </location>
</feature>
<dbReference type="Pfam" id="PF14906">
    <property type="entry name" value="DUF4495"/>
    <property type="match status" value="1"/>
</dbReference>
<feature type="compositionally biased region" description="Low complexity" evidence="1">
    <location>
        <begin position="172"/>
        <end position="181"/>
    </location>
</feature>
<accession>A0AAD3DUS0</accession>
<organism evidence="2 3">
    <name type="scientific">Astrephomene gubernaculifera</name>
    <dbReference type="NCBI Taxonomy" id="47775"/>
    <lineage>
        <taxon>Eukaryota</taxon>
        <taxon>Viridiplantae</taxon>
        <taxon>Chlorophyta</taxon>
        <taxon>core chlorophytes</taxon>
        <taxon>Chlorophyceae</taxon>
        <taxon>CS clade</taxon>
        <taxon>Chlamydomonadales</taxon>
        <taxon>Astrephomenaceae</taxon>
        <taxon>Astrephomene</taxon>
    </lineage>
</organism>
<evidence type="ECO:0000256" key="1">
    <source>
        <dbReference type="SAM" id="MobiDB-lite"/>
    </source>
</evidence>
<dbReference type="Proteomes" id="UP001054857">
    <property type="component" value="Unassembled WGS sequence"/>
</dbReference>
<feature type="compositionally biased region" description="Low complexity" evidence="1">
    <location>
        <begin position="191"/>
        <end position="207"/>
    </location>
</feature>
<feature type="region of interest" description="Disordered" evidence="1">
    <location>
        <begin position="942"/>
        <end position="979"/>
    </location>
</feature>
<sequence length="1412" mass="150167">MWRTLASVAEGDLDASAEAARLSFERLNAAAVELQKHVKELLGEYAESDADGSGCMPGSDSANAATAAVQAAVQAAQLLDRLCDQPQQHNTNVVADGMTSTAAPGAIFTPKGFPNDLGALPNGASEGLGLLSAAQTFLKADVPSLTWPNATTAAAAAAPVATTAPATISTAAAATSTTHAPADPDPLAAGQQAPSRQQHAAAAAAVVPDRHSGQRGASQGAGLGQLGCGPAPGPMGQGLGPRRPTALDIRPLEGYPVAAGKQRQRKEEEEQRQEDRARLQRAVLQELRCLYGGSHGSAGAASAAAAADLDDDAARPSVAVMDLFAVHKRQLALVLGGKGVMLTPPPGAAATPPASIAVSDATWYRLPCHSAAEHQQQEEEGDDLVSRTALLLAALFHTASCSSDAWARVSEGLAHPLMRPGALGNPAPEEEQLEEEEERNWEVAAAAEEGVYSEEEEKEHEEEEGEPPELKEAARVFESLLDPPSTSWLLAILKRNNLHNSSTSSDSNSKNGNNNSNNFSNQLSQHFPKRPSELRQAVQSWLQSQLRGTKDAPQHPRHMRGQEEQQPPKPRLLDDPWVTRRPAGKGRALDSAAAAPSMFEMILDDIGKAAAEGWRKRRTVGLSRRPDLQLYLRRALPKTYLQMVGQQLLCLAVVQLPCVLGLPERPPASVLRDLYGRPFGEAVKRAIQAALASAPSDRVVASQASARCCNGSNTAGGGSGAVTRGSVGTGKTTTTATAAAAAASAPGAQPPACFNAADPSSAATSPCVTRRLRGWVARLDRVFRDVSEFLEGFSTILLMTRGRCDPTDSNRHSLHHNHHCSHHYHHDSLHDGQSREAPPTVEASCASFSSSADSASSLALLEGVRGEVWRAVLQLLPEVRSRIRGCVLAAVKDYLASDGNTASVAIEVLTEVGEFAAWPPSSPAPSPYDTLLPYNCRTSVPYSSDPTASQPPSLGASQPSPLPRSCPDDSSDSSRRKPPCLHTAAHRVLGLVGWLQSRVEGDRLGVLQASLATAAMESLSLLMTHLQGKACTALVACTAGYDMPPPPPSQPPPQSLSTLSAAACPYYNRSQCGDVGSSSSTSSNAGSSSTSSGASSSGSGASSSDSGLSWLSESLHVYSAACCVRQRLVSFGTRVLEPSSLLLLLLPEELMVQQQQQREEQGQFSSPSSIPLTGVEDEEQQQQQRQQQELELLQGFVQLHAKCLLQVDDLASSLQRHIVLSYMHLIQDVVLSSLDRTHWCTYRPGVCRGAAAGPAVRQWQVLLLRLLQAAAAHASPAAAGSIVGQVLQESLSCLAHRYLQCCPSAHMIREFVGDVVHLSATAFLICQPVHVVRVLGSAEEQRKQQQWKQQQQRQKQQQQQQQQQEPQMVGRVRVQVPIEMVRAVVGWVREVLVRAALLHVSADTLEQLVERA</sequence>
<reference evidence="2 3" key="1">
    <citation type="journal article" date="2021" name="Sci. Rep.">
        <title>Genome sequencing of the multicellular alga Astrephomene provides insights into convergent evolution of germ-soma differentiation.</title>
        <authorList>
            <person name="Yamashita S."/>
            <person name="Yamamoto K."/>
            <person name="Matsuzaki R."/>
            <person name="Suzuki S."/>
            <person name="Yamaguchi H."/>
            <person name="Hirooka S."/>
            <person name="Minakuchi Y."/>
            <person name="Miyagishima S."/>
            <person name="Kawachi M."/>
            <person name="Toyoda A."/>
            <person name="Nozaki H."/>
        </authorList>
    </citation>
    <scope>NUCLEOTIDE SEQUENCE [LARGE SCALE GENOMIC DNA]</scope>
    <source>
        <strain evidence="2 3">NIES-4017</strain>
    </source>
</reference>
<feature type="non-terminal residue" evidence="2">
    <location>
        <position position="1"/>
    </location>
</feature>
<dbReference type="PANTHER" id="PTHR10019">
    <property type="entry name" value="SNF5"/>
    <property type="match status" value="1"/>
</dbReference>
<feature type="region of interest" description="Disordered" evidence="1">
    <location>
        <begin position="500"/>
        <end position="580"/>
    </location>
</feature>
<feature type="region of interest" description="Disordered" evidence="1">
    <location>
        <begin position="1156"/>
        <end position="1184"/>
    </location>
</feature>
<evidence type="ECO:0000313" key="3">
    <source>
        <dbReference type="Proteomes" id="UP001054857"/>
    </source>
</evidence>
<keyword evidence="3" id="KW-1185">Reference proteome</keyword>
<feature type="region of interest" description="Disordered" evidence="1">
    <location>
        <begin position="172"/>
        <end position="277"/>
    </location>
</feature>
<feature type="compositionally biased region" description="Polar residues" evidence="1">
    <location>
        <begin position="537"/>
        <end position="547"/>
    </location>
</feature>
<feature type="compositionally biased region" description="Polar residues" evidence="1">
    <location>
        <begin position="1162"/>
        <end position="1171"/>
    </location>
</feature>
<dbReference type="EMBL" id="BMAR01000022">
    <property type="protein sequence ID" value="GFR48223.1"/>
    <property type="molecule type" value="Genomic_DNA"/>
</dbReference>
<feature type="region of interest" description="Disordered" evidence="1">
    <location>
        <begin position="419"/>
        <end position="469"/>
    </location>
</feature>
<name>A0AAD3DUS0_9CHLO</name>
<feature type="compositionally biased region" description="Basic and acidic residues" evidence="1">
    <location>
        <begin position="265"/>
        <end position="277"/>
    </location>
</feature>
<proteinExistence type="predicted"/>
<feature type="region of interest" description="Disordered" evidence="1">
    <location>
        <begin position="819"/>
        <end position="842"/>
    </location>
</feature>
<gene>
    <name evidence="2" type="ORF">Agub_g10084</name>
</gene>
<feature type="compositionally biased region" description="Low complexity" evidence="1">
    <location>
        <begin position="500"/>
        <end position="521"/>
    </location>
</feature>